<dbReference type="Pfam" id="PF09929">
    <property type="entry name" value="DUF2161"/>
    <property type="match status" value="1"/>
</dbReference>
<dbReference type="AlphaFoldDB" id="A0A1S8L7Q4"/>
<dbReference type="Proteomes" id="UP000190951">
    <property type="component" value="Chromosome"/>
</dbReference>
<accession>A0A1S8L7Q4</accession>
<keyword evidence="2" id="KW-1185">Reference proteome</keyword>
<name>A0A1S8L7Q4_9CLOT</name>
<protein>
    <submittedName>
        <fullName evidence="1">Uncharacterized protein</fullName>
    </submittedName>
</protein>
<evidence type="ECO:0000313" key="1">
    <source>
        <dbReference type="EMBL" id="URZ13095.1"/>
    </source>
</evidence>
<sequence length="239" mass="27856">MVTEDIREEKLSKPIEDFFISEGYVVRSEVEDCDVTAIKEDVLIVIELKKNLTVRLLSQAVKRQKTADLVYIAVLKPKKIKMNSNLRDMYHLIRRLELGLIWVSFRGDKGIIEIAIEPESFDRKKSIGKNKKKREKIINEIKSRHKNLNSGGSVHKKLVTAYREQSIFIACCLKKFGAMSPSQLKKLGTDSKKTSSILYSNYYGWFDRIDRGIYNLNAFGEKQIEIYKELIEYYYEKIN</sequence>
<dbReference type="KEGG" id="crw:CROST_038450"/>
<reference evidence="1 2" key="1">
    <citation type="submission" date="2022-04" db="EMBL/GenBank/DDBJ databases">
        <title>Genome sequence of C. roseum typestrain.</title>
        <authorList>
            <person name="Poehlein A."/>
            <person name="Schoch T."/>
            <person name="Duerre P."/>
            <person name="Daniel R."/>
        </authorList>
    </citation>
    <scope>NUCLEOTIDE SEQUENCE [LARGE SCALE GENOMIC DNA]</scope>
    <source>
        <strain evidence="1 2">DSM 7320</strain>
    </source>
</reference>
<proteinExistence type="predicted"/>
<evidence type="ECO:0000313" key="2">
    <source>
        <dbReference type="Proteomes" id="UP000190951"/>
    </source>
</evidence>
<dbReference type="STRING" id="84029.CROST_18230"/>
<gene>
    <name evidence="1" type="ORF">CROST_038450</name>
</gene>
<dbReference type="InterPro" id="IPR018679">
    <property type="entry name" value="DUF2161"/>
</dbReference>
<dbReference type="RefSeq" id="WP_077832171.1">
    <property type="nucleotide sequence ID" value="NZ_CP096983.1"/>
</dbReference>
<organism evidence="1 2">
    <name type="scientific">Clostridium felsineum</name>
    <dbReference type="NCBI Taxonomy" id="36839"/>
    <lineage>
        <taxon>Bacteria</taxon>
        <taxon>Bacillati</taxon>
        <taxon>Bacillota</taxon>
        <taxon>Clostridia</taxon>
        <taxon>Eubacteriales</taxon>
        <taxon>Clostridiaceae</taxon>
        <taxon>Clostridium</taxon>
    </lineage>
</organism>
<dbReference type="EMBL" id="CP096983">
    <property type="protein sequence ID" value="URZ13095.1"/>
    <property type="molecule type" value="Genomic_DNA"/>
</dbReference>